<keyword evidence="2" id="KW-1185">Reference proteome</keyword>
<dbReference type="Proteomes" id="UP001302949">
    <property type="component" value="Unassembled WGS sequence"/>
</dbReference>
<protein>
    <recommendedName>
        <fullName evidence="3">Lipoprotein</fullName>
    </recommendedName>
</protein>
<evidence type="ECO:0000313" key="2">
    <source>
        <dbReference type="Proteomes" id="UP001302949"/>
    </source>
</evidence>
<reference evidence="1 2" key="1">
    <citation type="submission" date="2023-12" db="EMBL/GenBank/DDBJ databases">
        <title>Novel species of the genus Arcicella isolated from rivers.</title>
        <authorList>
            <person name="Lu H."/>
        </authorList>
    </citation>
    <scope>NUCLEOTIDE SEQUENCE [LARGE SCALE GENOMIC DNA]</scope>
    <source>
        <strain evidence="1 2">KCTC 23307</strain>
    </source>
</reference>
<sequence length="180" mass="20088">MRKILYVFGMLGLVCACTGVPEFSNIPLISYNNVRVITKEEPGLLNITKKDSVVVSINFQDGDGDLGFTADELAVFKKIYGDSLKTYVIDVFVKKNGKFLESKPKEKFGGDVLFHLKEGSKSGPIEGVLDYSVNFEYGLYQGIPYMTGKNDTLKFAVTIKDRALNVSNKIETNEFVVYKQ</sequence>
<accession>A0ABU5QB33</accession>
<evidence type="ECO:0000313" key="1">
    <source>
        <dbReference type="EMBL" id="MEA5140061.1"/>
    </source>
</evidence>
<evidence type="ECO:0008006" key="3">
    <source>
        <dbReference type="Google" id="ProtNLM"/>
    </source>
</evidence>
<organism evidence="1 2">
    <name type="scientific">Arcicella rigui</name>
    <dbReference type="NCBI Taxonomy" id="797020"/>
    <lineage>
        <taxon>Bacteria</taxon>
        <taxon>Pseudomonadati</taxon>
        <taxon>Bacteroidota</taxon>
        <taxon>Cytophagia</taxon>
        <taxon>Cytophagales</taxon>
        <taxon>Flectobacillaceae</taxon>
        <taxon>Arcicella</taxon>
    </lineage>
</organism>
<name>A0ABU5QB33_9BACT</name>
<dbReference type="RefSeq" id="WP_323297217.1">
    <property type="nucleotide sequence ID" value="NZ_JAYFUM010000014.1"/>
</dbReference>
<comment type="caution">
    <text evidence="1">The sequence shown here is derived from an EMBL/GenBank/DDBJ whole genome shotgun (WGS) entry which is preliminary data.</text>
</comment>
<proteinExistence type="predicted"/>
<gene>
    <name evidence="1" type="ORF">VB248_12995</name>
</gene>
<dbReference type="PROSITE" id="PS51257">
    <property type="entry name" value="PROKAR_LIPOPROTEIN"/>
    <property type="match status" value="1"/>
</dbReference>
<dbReference type="EMBL" id="JAYFUM010000014">
    <property type="protein sequence ID" value="MEA5140061.1"/>
    <property type="molecule type" value="Genomic_DNA"/>
</dbReference>